<evidence type="ECO:0000256" key="3">
    <source>
        <dbReference type="ARBA" id="ARBA00022692"/>
    </source>
</evidence>
<dbReference type="PANTHER" id="PTHR31218">
    <property type="entry name" value="WAT1-RELATED PROTEIN"/>
    <property type="match status" value="1"/>
</dbReference>
<keyword evidence="4 6" id="KW-1133">Transmembrane helix</keyword>
<sequence>MKVEDAVPYVAMVIVQFALVGLMVESKKAMSDGMTNFTFAFYANAITAVILLPSSFLIHRSSTRPPLTFSLLGRFLLLGLIGFLVQIFGYAGIQYASASLSSAMLNLIPGFTFVLAIIFRMEKVDCRSASTMYKSIGTVVSITGALIVTLYDGPLILKTLHPHSKSLHLHTQHSDWLIGGLLLAIDSLISSVFIIAQALIIKNYPAELFIMFFYCCVVAILSAATSLILENDLSSWSLQSNTRLIAVIYSGLLGSAFQVTVGAWCLRRKGPLFVAMFHPLGVVIATAMGIIFLGDAFYLGSLLGSMVIVIGFYSVMWGKAKEGKLVEGGQKGLDSSNGKTPLLQTHVQEPPLVQ</sequence>
<feature type="transmembrane region" description="Helical" evidence="6">
    <location>
        <begin position="99"/>
        <end position="119"/>
    </location>
</feature>
<dbReference type="SUPFAM" id="SSF103481">
    <property type="entry name" value="Multidrug resistance efflux transporter EmrE"/>
    <property type="match status" value="2"/>
</dbReference>
<dbReference type="GO" id="GO:0016020">
    <property type="term" value="C:membrane"/>
    <property type="evidence" value="ECO:0007669"/>
    <property type="project" value="UniProtKB-SubCell"/>
</dbReference>
<dbReference type="InterPro" id="IPR030184">
    <property type="entry name" value="WAT1-related"/>
</dbReference>
<accession>A0ABC8R1E8</accession>
<feature type="transmembrane region" description="Helical" evidence="6">
    <location>
        <begin position="208"/>
        <end position="229"/>
    </location>
</feature>
<comment type="similarity">
    <text evidence="2 6">Belongs to the drug/metabolite transporter (DMT) superfamily. Plant drug/metabolite exporter (P-DME) (TC 2.A.7.4) family.</text>
</comment>
<protein>
    <recommendedName>
        <fullName evidence="6">WAT1-related protein</fullName>
    </recommendedName>
</protein>
<keyword evidence="3 6" id="KW-0812">Transmembrane</keyword>
<feature type="transmembrane region" description="Helical" evidence="6">
    <location>
        <begin position="7"/>
        <end position="24"/>
    </location>
</feature>
<evidence type="ECO:0000256" key="5">
    <source>
        <dbReference type="ARBA" id="ARBA00023136"/>
    </source>
</evidence>
<evidence type="ECO:0000256" key="1">
    <source>
        <dbReference type="ARBA" id="ARBA00004141"/>
    </source>
</evidence>
<feature type="transmembrane region" description="Helical" evidence="6">
    <location>
        <begin position="39"/>
        <end position="59"/>
    </location>
</feature>
<evidence type="ECO:0000313" key="9">
    <source>
        <dbReference type="Proteomes" id="UP001642360"/>
    </source>
</evidence>
<feature type="transmembrane region" description="Helical" evidence="6">
    <location>
        <begin position="244"/>
        <end position="265"/>
    </location>
</feature>
<feature type="transmembrane region" description="Helical" evidence="6">
    <location>
        <begin position="176"/>
        <end position="201"/>
    </location>
</feature>
<dbReference type="InterPro" id="IPR037185">
    <property type="entry name" value="EmrE-like"/>
</dbReference>
<proteinExistence type="inferred from homology"/>
<feature type="transmembrane region" description="Helical" evidence="6">
    <location>
        <begin position="131"/>
        <end position="151"/>
    </location>
</feature>
<evidence type="ECO:0000256" key="2">
    <source>
        <dbReference type="ARBA" id="ARBA00007635"/>
    </source>
</evidence>
<evidence type="ECO:0000259" key="7">
    <source>
        <dbReference type="Pfam" id="PF00892"/>
    </source>
</evidence>
<evidence type="ECO:0000256" key="4">
    <source>
        <dbReference type="ARBA" id="ARBA00022989"/>
    </source>
</evidence>
<feature type="transmembrane region" description="Helical" evidence="6">
    <location>
        <begin position="297"/>
        <end position="315"/>
    </location>
</feature>
<comment type="caution">
    <text evidence="8">The sequence shown here is derived from an EMBL/GenBank/DDBJ whole genome shotgun (WGS) entry which is preliminary data.</text>
</comment>
<dbReference type="AlphaFoldDB" id="A0ABC8R1E8"/>
<organism evidence="8 9">
    <name type="scientific">Ilex paraguariensis</name>
    <name type="common">yerba mate</name>
    <dbReference type="NCBI Taxonomy" id="185542"/>
    <lineage>
        <taxon>Eukaryota</taxon>
        <taxon>Viridiplantae</taxon>
        <taxon>Streptophyta</taxon>
        <taxon>Embryophyta</taxon>
        <taxon>Tracheophyta</taxon>
        <taxon>Spermatophyta</taxon>
        <taxon>Magnoliopsida</taxon>
        <taxon>eudicotyledons</taxon>
        <taxon>Gunneridae</taxon>
        <taxon>Pentapetalae</taxon>
        <taxon>asterids</taxon>
        <taxon>campanulids</taxon>
        <taxon>Aquifoliales</taxon>
        <taxon>Aquifoliaceae</taxon>
        <taxon>Ilex</taxon>
    </lineage>
</organism>
<dbReference type="Proteomes" id="UP001642360">
    <property type="component" value="Unassembled WGS sequence"/>
</dbReference>
<feature type="transmembrane region" description="Helical" evidence="6">
    <location>
        <begin position="272"/>
        <end position="291"/>
    </location>
</feature>
<evidence type="ECO:0000256" key="6">
    <source>
        <dbReference type="RuleBase" id="RU363077"/>
    </source>
</evidence>
<gene>
    <name evidence="8" type="ORF">ILEXP_LOCUS4845</name>
</gene>
<reference evidence="8 9" key="1">
    <citation type="submission" date="2024-02" db="EMBL/GenBank/DDBJ databases">
        <authorList>
            <person name="Vignale AGUSTIN F."/>
            <person name="Sosa J E."/>
            <person name="Modenutti C."/>
        </authorList>
    </citation>
    <scope>NUCLEOTIDE SEQUENCE [LARGE SCALE GENOMIC DNA]</scope>
</reference>
<dbReference type="InterPro" id="IPR000620">
    <property type="entry name" value="EamA_dom"/>
</dbReference>
<evidence type="ECO:0000313" key="8">
    <source>
        <dbReference type="EMBL" id="CAK9137807.1"/>
    </source>
</evidence>
<keyword evidence="9" id="KW-1185">Reference proteome</keyword>
<dbReference type="Pfam" id="PF00892">
    <property type="entry name" value="EamA"/>
    <property type="match status" value="1"/>
</dbReference>
<feature type="transmembrane region" description="Helical" evidence="6">
    <location>
        <begin position="71"/>
        <end position="93"/>
    </location>
</feature>
<feature type="domain" description="EamA" evidence="7">
    <location>
        <begin position="11"/>
        <end position="149"/>
    </location>
</feature>
<dbReference type="EMBL" id="CAUOFW020000837">
    <property type="protein sequence ID" value="CAK9137807.1"/>
    <property type="molecule type" value="Genomic_DNA"/>
</dbReference>
<keyword evidence="5 6" id="KW-0472">Membrane</keyword>
<comment type="subcellular location">
    <subcellularLocation>
        <location evidence="1 6">Membrane</location>
        <topology evidence="1 6">Multi-pass membrane protein</topology>
    </subcellularLocation>
</comment>
<name>A0ABC8R1E8_9AQUA</name>